<accession>A0ACB6RG50</accession>
<evidence type="ECO:0000313" key="2">
    <source>
        <dbReference type="Proteomes" id="UP000799755"/>
    </source>
</evidence>
<reference evidence="1" key="1">
    <citation type="journal article" date="2020" name="Stud. Mycol.">
        <title>101 Dothideomycetes genomes: a test case for predicting lifestyles and emergence of pathogens.</title>
        <authorList>
            <person name="Haridas S."/>
            <person name="Albert R."/>
            <person name="Binder M."/>
            <person name="Bloem J."/>
            <person name="Labutti K."/>
            <person name="Salamov A."/>
            <person name="Andreopoulos B."/>
            <person name="Baker S."/>
            <person name="Barry K."/>
            <person name="Bills G."/>
            <person name="Bluhm B."/>
            <person name="Cannon C."/>
            <person name="Castanera R."/>
            <person name="Culley D."/>
            <person name="Daum C."/>
            <person name="Ezra D."/>
            <person name="Gonzalez J."/>
            <person name="Henrissat B."/>
            <person name="Kuo A."/>
            <person name="Liang C."/>
            <person name="Lipzen A."/>
            <person name="Lutzoni F."/>
            <person name="Magnuson J."/>
            <person name="Mondo S."/>
            <person name="Nolan M."/>
            <person name="Ohm R."/>
            <person name="Pangilinan J."/>
            <person name="Park H.-J."/>
            <person name="Ramirez L."/>
            <person name="Alfaro M."/>
            <person name="Sun H."/>
            <person name="Tritt A."/>
            <person name="Yoshinaga Y."/>
            <person name="Zwiers L.-H."/>
            <person name="Turgeon B."/>
            <person name="Goodwin S."/>
            <person name="Spatafora J."/>
            <person name="Crous P."/>
            <person name="Grigoriev I."/>
        </authorList>
    </citation>
    <scope>NUCLEOTIDE SEQUENCE</scope>
    <source>
        <strain evidence="1">ATCC 200398</strain>
    </source>
</reference>
<evidence type="ECO:0000313" key="1">
    <source>
        <dbReference type="EMBL" id="KAF2477477.1"/>
    </source>
</evidence>
<comment type="caution">
    <text evidence="1">The sequence shown here is derived from an EMBL/GenBank/DDBJ whole genome shotgun (WGS) entry which is preliminary data.</text>
</comment>
<gene>
    <name evidence="1" type="ORF">BDR25DRAFT_390088</name>
</gene>
<dbReference type="EMBL" id="MU003492">
    <property type="protein sequence ID" value="KAF2477477.1"/>
    <property type="molecule type" value="Genomic_DNA"/>
</dbReference>
<keyword evidence="2" id="KW-1185">Reference proteome</keyword>
<organism evidence="1 2">
    <name type="scientific">Lindgomyces ingoldianus</name>
    <dbReference type="NCBI Taxonomy" id="673940"/>
    <lineage>
        <taxon>Eukaryota</taxon>
        <taxon>Fungi</taxon>
        <taxon>Dikarya</taxon>
        <taxon>Ascomycota</taxon>
        <taxon>Pezizomycotina</taxon>
        <taxon>Dothideomycetes</taxon>
        <taxon>Pleosporomycetidae</taxon>
        <taxon>Pleosporales</taxon>
        <taxon>Lindgomycetaceae</taxon>
        <taxon>Lindgomyces</taxon>
    </lineage>
</organism>
<protein>
    <submittedName>
        <fullName evidence="1">Uncharacterized protein</fullName>
    </submittedName>
</protein>
<proteinExistence type="predicted"/>
<sequence>MANALNIISIDLFDNIRIVSYDLSFHQKGANNQPIVDICLKPILTKTVLKAINVFDKRADQPKTHQMSKTKSLLLVSCGLISSVPEPAQTQTSESKIIIVFHSLSPHSILHFRNINPRHWQLARRMDSVQLSCGWTPRGRRTSNVDCLVINHQQSDMASHQTTSRNHEAWLSAKGSYRELIESLSASDPRLKHRDPKALIQKTPWPSKRTRIEHLQLQADQRIFTIGEWDDVTEFRKYLETGLAPNQRNILLIEGLSPDLIETIGLNYAIHPSFFVDHERVEVFSTHPNKSADSRRLPSCVKWNTSTKGLTLKYFEVLDIFPHPPSFSLSCADVGRHEEMLNLASGTSRRRLDVSVHTGIIVCDPPLRELRASRYTSHSRYYHDIPVQAAAYQGGYVDFMPQDIQTVTKKGPPRHSMLDDIRHYLIAHTSALPSLDDAGCAAVFVEKIVASHYLVLSSFMSSALSLQQWDLSRQEDLANFDISIVEQQWSDIQSWERRLNEYVSDIEDIMLKLGIRFQEPDSTQVQPSTWSDTSTDFQFLRMQFQTLLHRTEQINSATSGLASIAGNRQAHQEQQLSLREAMNERYMPGARHFWIYFSVSAPLIGAVVFGYFFLDRLYENFAGGRSKKGIFSGGLDIAIRKLGSGKKFIFIFERISQPSQITPSLPTIRSFICTSQHLFDTTICTQVLHTNFQRQ</sequence>
<dbReference type="Proteomes" id="UP000799755">
    <property type="component" value="Unassembled WGS sequence"/>
</dbReference>
<name>A0ACB6RG50_9PLEO</name>